<proteinExistence type="predicted"/>
<evidence type="ECO:0000313" key="1">
    <source>
        <dbReference type="EMBL" id="GBO02765.1"/>
    </source>
</evidence>
<evidence type="ECO:0000313" key="2">
    <source>
        <dbReference type="Proteomes" id="UP000499080"/>
    </source>
</evidence>
<keyword evidence="2" id="KW-1185">Reference proteome</keyword>
<organism evidence="1 2">
    <name type="scientific">Araneus ventricosus</name>
    <name type="common">Orbweaver spider</name>
    <name type="synonym">Epeira ventricosa</name>
    <dbReference type="NCBI Taxonomy" id="182803"/>
    <lineage>
        <taxon>Eukaryota</taxon>
        <taxon>Metazoa</taxon>
        <taxon>Ecdysozoa</taxon>
        <taxon>Arthropoda</taxon>
        <taxon>Chelicerata</taxon>
        <taxon>Arachnida</taxon>
        <taxon>Araneae</taxon>
        <taxon>Araneomorphae</taxon>
        <taxon>Entelegynae</taxon>
        <taxon>Araneoidea</taxon>
        <taxon>Araneidae</taxon>
        <taxon>Araneus</taxon>
    </lineage>
</organism>
<dbReference type="EMBL" id="BGPR01030329">
    <property type="protein sequence ID" value="GBO02765.1"/>
    <property type="molecule type" value="Genomic_DNA"/>
</dbReference>
<name>A0A4Y2TQ47_ARAVE</name>
<gene>
    <name evidence="1" type="ORF">AVEN_148781_1</name>
</gene>
<sequence>MWSTQSRIRHDSQYHREGGKDTLVLVRCSQHSQEFDMIVNTTEEGVRPLVLVRYGQHNQNSTHDSQYTTEKVRPLVLVRSCNTIRIRHDSQYREELETSGARSM</sequence>
<comment type="caution">
    <text evidence="1">The sequence shown here is derived from an EMBL/GenBank/DDBJ whole genome shotgun (WGS) entry which is preliminary data.</text>
</comment>
<reference evidence="1 2" key="1">
    <citation type="journal article" date="2019" name="Sci. Rep.">
        <title>Orb-weaving spider Araneus ventricosus genome elucidates the spidroin gene catalogue.</title>
        <authorList>
            <person name="Kono N."/>
            <person name="Nakamura H."/>
            <person name="Ohtoshi R."/>
            <person name="Moran D.A.P."/>
            <person name="Shinohara A."/>
            <person name="Yoshida Y."/>
            <person name="Fujiwara M."/>
            <person name="Mori M."/>
            <person name="Tomita M."/>
            <person name="Arakawa K."/>
        </authorList>
    </citation>
    <scope>NUCLEOTIDE SEQUENCE [LARGE SCALE GENOMIC DNA]</scope>
</reference>
<accession>A0A4Y2TQ47</accession>
<dbReference type="AlphaFoldDB" id="A0A4Y2TQ47"/>
<dbReference type="Proteomes" id="UP000499080">
    <property type="component" value="Unassembled WGS sequence"/>
</dbReference>
<protein>
    <submittedName>
        <fullName evidence="1">Uncharacterized protein</fullName>
    </submittedName>
</protein>